<protein>
    <submittedName>
        <fullName evidence="1">Uncharacterized protein</fullName>
    </submittedName>
</protein>
<proteinExistence type="predicted"/>
<evidence type="ECO:0000313" key="1">
    <source>
        <dbReference type="EMBL" id="AXC16187.1"/>
    </source>
</evidence>
<geneLocation type="plasmid" evidence="2">
    <name>pacpol4</name>
</geneLocation>
<keyword evidence="1" id="KW-0614">Plasmid</keyword>
<dbReference type="EMBL" id="CP030843">
    <property type="protein sequence ID" value="AXC16187.1"/>
    <property type="molecule type" value="Genomic_DNA"/>
</dbReference>
<evidence type="ECO:0000313" key="2">
    <source>
        <dbReference type="Proteomes" id="UP000253606"/>
    </source>
</evidence>
<keyword evidence="2" id="KW-1185">Reference proteome</keyword>
<accession>A0A2Z5GBP3</accession>
<reference evidence="1 2" key="1">
    <citation type="journal article" date="2018" name="Front. Microbiol.">
        <title>Hydrolytic Capabilities as a Key to Environmental Success: Chitinolytic and Cellulolytic Acidobacteria From Acidic Sub-arctic Soils and Boreal Peatlands.</title>
        <authorList>
            <person name="Belova S.E."/>
            <person name="Ravin N.V."/>
            <person name="Pankratov T.A."/>
            <person name="Rakitin A.L."/>
            <person name="Ivanova A.A."/>
            <person name="Beletsky A.V."/>
            <person name="Mardanov A.V."/>
            <person name="Sinninghe Damste J.S."/>
            <person name="Dedysh S.N."/>
        </authorList>
    </citation>
    <scope>NUCLEOTIDE SEQUENCE [LARGE SCALE GENOMIC DNA]</scope>
    <source>
        <strain evidence="1 2">SBC82</strain>
        <plasmid evidence="2">pacpol4</plasmid>
    </source>
</reference>
<sequence>MDQDGTHHPDLAVPIGRSVFPKPVLVDEYGYEGNNGEG</sequence>
<name>A0A2Z5GBP3_9BACT</name>
<dbReference type="KEGG" id="abas:ACPOL_6983"/>
<dbReference type="AlphaFoldDB" id="A0A2Z5GBP3"/>
<organism evidence="1 2">
    <name type="scientific">Acidisarcina polymorpha</name>
    <dbReference type="NCBI Taxonomy" id="2211140"/>
    <lineage>
        <taxon>Bacteria</taxon>
        <taxon>Pseudomonadati</taxon>
        <taxon>Acidobacteriota</taxon>
        <taxon>Terriglobia</taxon>
        <taxon>Terriglobales</taxon>
        <taxon>Acidobacteriaceae</taxon>
        <taxon>Acidisarcina</taxon>
    </lineage>
</organism>
<gene>
    <name evidence="1" type="ORF">ACPOL_6983</name>
</gene>
<dbReference type="Proteomes" id="UP000253606">
    <property type="component" value="Plasmid pACPOL4"/>
</dbReference>